<dbReference type="InterPro" id="IPR036690">
    <property type="entry name" value="Fdx_antiC-bd_sf"/>
</dbReference>
<dbReference type="EMBL" id="AP019514">
    <property type="protein sequence ID" value="BBI62221.1"/>
    <property type="molecule type" value="Genomic_DNA"/>
</dbReference>
<gene>
    <name evidence="2" type="ORF">HSBAA_35270</name>
</gene>
<reference evidence="2 3" key="1">
    <citation type="journal article" date="2019" name="Microbiol. Resour. Announc.">
        <title>Complete Genome Sequence of Halomonas sulfidaeris Strain Esulfide1 Isolated from a Metal Sulfide Rock at a Depth of 2,200 Meters, Obtained Using Nanopore Sequencing.</title>
        <authorList>
            <person name="Saito M."/>
            <person name="Nishigata A."/>
            <person name="Galipon J."/>
            <person name="Arakawa K."/>
        </authorList>
    </citation>
    <scope>NUCLEOTIDE SEQUENCE [LARGE SCALE GENOMIC DNA]</scope>
    <source>
        <strain evidence="2 3">ATCC BAA-803</strain>
    </source>
</reference>
<proteinExistence type="predicted"/>
<dbReference type="PROSITE" id="PS51447">
    <property type="entry name" value="FDX_ACB"/>
    <property type="match status" value="1"/>
</dbReference>
<evidence type="ECO:0000313" key="3">
    <source>
        <dbReference type="Proteomes" id="UP000320231"/>
    </source>
</evidence>
<dbReference type="KEGG" id="hsr:HSBAA_35270"/>
<dbReference type="AlphaFoldDB" id="A0A455UCA9"/>
<accession>A0A455UCA9</accession>
<dbReference type="InterPro" id="IPR005121">
    <property type="entry name" value="Fdx_antiC-bd"/>
</dbReference>
<evidence type="ECO:0000259" key="1">
    <source>
        <dbReference type="PROSITE" id="PS51447"/>
    </source>
</evidence>
<evidence type="ECO:0000313" key="2">
    <source>
        <dbReference type="EMBL" id="BBI62221.1"/>
    </source>
</evidence>
<dbReference type="Gene3D" id="3.30.70.380">
    <property type="entry name" value="Ferrodoxin-fold anticodon-binding domain"/>
    <property type="match status" value="1"/>
</dbReference>
<dbReference type="SUPFAM" id="SSF54991">
    <property type="entry name" value="Anticodon-binding domain of PheRS"/>
    <property type="match status" value="1"/>
</dbReference>
<dbReference type="Gene3D" id="3.30.930.10">
    <property type="entry name" value="Bira Bifunctional Protein, Domain 2"/>
    <property type="match status" value="1"/>
</dbReference>
<feature type="domain" description="FDX-ACB" evidence="1">
    <location>
        <begin position="49"/>
        <end position="107"/>
    </location>
</feature>
<organism evidence="2 3">
    <name type="scientific">Vreelandella sulfidaeris</name>
    <dbReference type="NCBI Taxonomy" id="115553"/>
    <lineage>
        <taxon>Bacteria</taxon>
        <taxon>Pseudomonadati</taxon>
        <taxon>Pseudomonadota</taxon>
        <taxon>Gammaproteobacteria</taxon>
        <taxon>Oceanospirillales</taxon>
        <taxon>Halomonadaceae</taxon>
        <taxon>Vreelandella</taxon>
    </lineage>
</organism>
<dbReference type="Proteomes" id="UP000320231">
    <property type="component" value="Chromosome"/>
</dbReference>
<protein>
    <recommendedName>
        <fullName evidence="1">FDX-ACB domain-containing protein</fullName>
    </recommendedName>
</protein>
<dbReference type="InterPro" id="IPR045864">
    <property type="entry name" value="aa-tRNA-synth_II/BPL/LPL"/>
</dbReference>
<sequence length="107" mass="12080">MHNGEPAGWIGTLHPQVRATLGLKMDAVLFEVRLDMLSQGSVPAFEPLSRFPEVRRDLAFILKEATPVQSLLDCAREQAGITCRILSYLTFMRVKESLKAIRVLRWA</sequence>
<name>A0A455UCA9_9GAMM</name>